<keyword evidence="7 8" id="KW-0998">Cell outer membrane</keyword>
<evidence type="ECO:0000256" key="5">
    <source>
        <dbReference type="ARBA" id="ARBA00022729"/>
    </source>
</evidence>
<evidence type="ECO:0000313" key="10">
    <source>
        <dbReference type="EMBL" id="SSZ55920.1"/>
    </source>
</evidence>
<dbReference type="PROSITE" id="PS52016">
    <property type="entry name" value="TONB_DEPENDENT_REC_3"/>
    <property type="match status" value="1"/>
</dbReference>
<evidence type="ECO:0000256" key="1">
    <source>
        <dbReference type="ARBA" id="ARBA00004571"/>
    </source>
</evidence>
<dbReference type="RefSeq" id="WP_002688691.1">
    <property type="nucleotide sequence ID" value="NZ_UFTJ01000002.1"/>
</dbReference>
<dbReference type="Gene3D" id="2.40.170.20">
    <property type="entry name" value="TonB-dependent receptor, beta-barrel domain"/>
    <property type="match status" value="1"/>
</dbReference>
<evidence type="ECO:0000256" key="3">
    <source>
        <dbReference type="ARBA" id="ARBA00022452"/>
    </source>
</evidence>
<dbReference type="InterPro" id="IPR036942">
    <property type="entry name" value="Beta-barrel_TonB_sf"/>
</dbReference>
<sequence>MRREISLIAALFFFNNINAQKKDSIRYDKDKVIDEVVITGQFGNRSIKQSLYKVEVIGRAQIEKMGANNVADVLNQSLNILIIPERNSGNSKANIMGLGANYTKILIDNIPLVGDEGLGSNIDLTKLNLDNIEKIEIVRGSMGVEYGSNAIAGVINIITKKNHNKDFSVRGFIQEETVGKEYDWIDYGKGKHIQSLSVSKKIGSKIYAQAGINRTDFQGFWGEMQGKNHVLRDKKRGYEWQPKEQLNPSLMLRYSDKDTQLMYKVDYLNEEVNVYNSEIQPERLNNGKWTYISRDKDYHTERWLHHFALNSNVFQQSKLSIDASYQSQERALTNRIFDIPQRTVLQADDKYTYYKANTFFSRGTLHYFLPSNTWGAQLGYEADYTEGFASHTTGRYAGKNLSRGVFSGGVFASAEFNFANNWFIKPGIRYNFSNVFKTVPNFSLVLKNTITPRSEFRAVVGTSNRNPTFEELYTYFVDSNHDIRGNENLIPETSYSGSIFYTISSTPENDIRWTVDFNSMYMLVRNQIIMALINASPLQYQFANINSYESWLNSLSLKLKYKQFSLNAGGSILGRSHGISAQTENIYRYASELNAGLTIDFPKSNTSFSALYRGISKSYEVQEDKSLGVTQYLVVERAPFQLLDASLTQKFWKNKIAFTLGAKNILDVKNVIGTAISGGAHGSVGSNASVFYGRSYFARLNFNF</sequence>
<keyword evidence="10" id="KW-0675">Receptor</keyword>
<dbReference type="PANTHER" id="PTHR30069:SF29">
    <property type="entry name" value="HEMOGLOBIN AND HEMOGLOBIN-HAPTOGLOBIN-BINDING PROTEIN 1-RELATED"/>
    <property type="match status" value="1"/>
</dbReference>
<dbReference type="InterPro" id="IPR037066">
    <property type="entry name" value="Plug_dom_sf"/>
</dbReference>
<comment type="subcellular location">
    <subcellularLocation>
        <location evidence="1 8">Cell outer membrane</location>
        <topology evidence="1 8">Multi-pass membrane protein</topology>
    </subcellularLocation>
</comment>
<dbReference type="Gene3D" id="2.170.130.10">
    <property type="entry name" value="TonB-dependent receptor, plug domain"/>
    <property type="match status" value="1"/>
</dbReference>
<dbReference type="Pfam" id="PF07715">
    <property type="entry name" value="Plug"/>
    <property type="match status" value="1"/>
</dbReference>
<dbReference type="InterPro" id="IPR039426">
    <property type="entry name" value="TonB-dep_rcpt-like"/>
</dbReference>
<comment type="similarity">
    <text evidence="8">Belongs to the TonB-dependent receptor family.</text>
</comment>
<dbReference type="GO" id="GO:0044718">
    <property type="term" value="P:siderophore transmembrane transport"/>
    <property type="evidence" value="ECO:0007669"/>
    <property type="project" value="TreeGrafter"/>
</dbReference>
<evidence type="ECO:0000256" key="7">
    <source>
        <dbReference type="ARBA" id="ARBA00023237"/>
    </source>
</evidence>
<evidence type="ECO:0000256" key="6">
    <source>
        <dbReference type="ARBA" id="ARBA00023136"/>
    </source>
</evidence>
<accession>A0A376C1F5</accession>
<evidence type="ECO:0000313" key="11">
    <source>
        <dbReference type="Proteomes" id="UP000255515"/>
    </source>
</evidence>
<evidence type="ECO:0000256" key="8">
    <source>
        <dbReference type="PROSITE-ProRule" id="PRU01360"/>
    </source>
</evidence>
<dbReference type="AlphaFoldDB" id="A0A376C1F5"/>
<reference evidence="10 11" key="1">
    <citation type="submission" date="2018-06" db="EMBL/GenBank/DDBJ databases">
        <authorList>
            <consortium name="Pathogen Informatics"/>
            <person name="Doyle S."/>
        </authorList>
    </citation>
    <scope>NUCLEOTIDE SEQUENCE [LARGE SCALE GENOMIC DNA]</scope>
    <source>
        <strain evidence="10 11">NCTC11661</strain>
    </source>
</reference>
<protein>
    <submittedName>
        <fullName evidence="10">Colicin I receptor</fullName>
    </submittedName>
</protein>
<dbReference type="PANTHER" id="PTHR30069">
    <property type="entry name" value="TONB-DEPENDENT OUTER MEMBRANE RECEPTOR"/>
    <property type="match status" value="1"/>
</dbReference>
<dbReference type="EMBL" id="UFTJ01000002">
    <property type="protein sequence ID" value="SSZ55920.1"/>
    <property type="molecule type" value="Genomic_DNA"/>
</dbReference>
<evidence type="ECO:0000259" key="9">
    <source>
        <dbReference type="Pfam" id="PF07715"/>
    </source>
</evidence>
<keyword evidence="5" id="KW-0732">Signal</keyword>
<proteinExistence type="inferred from homology"/>
<organism evidence="10 11">
    <name type="scientific">Bergeyella zoohelcum</name>
    <dbReference type="NCBI Taxonomy" id="1015"/>
    <lineage>
        <taxon>Bacteria</taxon>
        <taxon>Pseudomonadati</taxon>
        <taxon>Bacteroidota</taxon>
        <taxon>Flavobacteriia</taxon>
        <taxon>Flavobacteriales</taxon>
        <taxon>Weeksellaceae</taxon>
        <taxon>Bergeyella</taxon>
    </lineage>
</organism>
<dbReference type="SUPFAM" id="SSF56935">
    <property type="entry name" value="Porins"/>
    <property type="match status" value="1"/>
</dbReference>
<gene>
    <name evidence="10" type="primary">cirA_2</name>
    <name evidence="10" type="ORF">NCTC11661_01319</name>
</gene>
<dbReference type="InterPro" id="IPR012910">
    <property type="entry name" value="Plug_dom"/>
</dbReference>
<name>A0A376C1F5_9FLAO</name>
<keyword evidence="2 8" id="KW-0813">Transport</keyword>
<keyword evidence="6 8" id="KW-0472">Membrane</keyword>
<keyword evidence="4 8" id="KW-0812">Transmembrane</keyword>
<dbReference type="GO" id="GO:0015344">
    <property type="term" value="F:siderophore uptake transmembrane transporter activity"/>
    <property type="evidence" value="ECO:0007669"/>
    <property type="project" value="TreeGrafter"/>
</dbReference>
<evidence type="ECO:0000256" key="2">
    <source>
        <dbReference type="ARBA" id="ARBA00022448"/>
    </source>
</evidence>
<dbReference type="GO" id="GO:0009279">
    <property type="term" value="C:cell outer membrane"/>
    <property type="evidence" value="ECO:0007669"/>
    <property type="project" value="UniProtKB-SubCell"/>
</dbReference>
<feature type="domain" description="TonB-dependent receptor plug" evidence="9">
    <location>
        <begin position="48"/>
        <end position="154"/>
    </location>
</feature>
<evidence type="ECO:0000256" key="4">
    <source>
        <dbReference type="ARBA" id="ARBA00022692"/>
    </source>
</evidence>
<dbReference type="Proteomes" id="UP000255515">
    <property type="component" value="Unassembled WGS sequence"/>
</dbReference>
<keyword evidence="3 8" id="KW-1134">Transmembrane beta strand</keyword>